<feature type="domain" description="HotDog ACOT-type" evidence="4">
    <location>
        <begin position="3"/>
        <end position="115"/>
    </location>
</feature>
<evidence type="ECO:0000256" key="1">
    <source>
        <dbReference type="ARBA" id="ARBA00010458"/>
    </source>
</evidence>
<dbReference type="InterPro" id="IPR006683">
    <property type="entry name" value="Thioestr_dom"/>
</dbReference>
<sequence length="157" mass="17970">MKQTHKITFQFISEPTDVNFGGKVHGGSVMKWIDQTAYTCARTWSETYCVTVYVGGIRFYKPINIGDLVKIDAYIIFTGQTSIHIAIDVYSRKLNEDSFTKKTHCVIVFVSVDSDGKPLQVKKWVPTSDHEKQLEAYAIKLKQLRVNIENEMQAFIK</sequence>
<dbReference type="GO" id="GO:0052816">
    <property type="term" value="F:long-chain fatty acyl-CoA hydrolase activity"/>
    <property type="evidence" value="ECO:0007669"/>
    <property type="project" value="TreeGrafter"/>
</dbReference>
<keyword evidence="2 3" id="KW-0378">Hydrolase</keyword>
<dbReference type="RefSeq" id="WP_112085904.1">
    <property type="nucleotide sequence ID" value="NZ_QLSV01000006.1"/>
</dbReference>
<dbReference type="AlphaFoldDB" id="A0A328WPD6"/>
<evidence type="ECO:0000256" key="3">
    <source>
        <dbReference type="PROSITE-ProRule" id="PRU01106"/>
    </source>
</evidence>
<dbReference type="Gene3D" id="3.10.129.10">
    <property type="entry name" value="Hotdog Thioesterase"/>
    <property type="match status" value="1"/>
</dbReference>
<comment type="similarity">
    <text evidence="1">Belongs to the acyl coenzyme A hydrolase family.</text>
</comment>
<dbReference type="InterPro" id="IPR033120">
    <property type="entry name" value="HOTDOG_ACOT"/>
</dbReference>
<dbReference type="OrthoDB" id="9801856at2"/>
<dbReference type="GO" id="GO:0006637">
    <property type="term" value="P:acyl-CoA metabolic process"/>
    <property type="evidence" value="ECO:0007669"/>
    <property type="project" value="TreeGrafter"/>
</dbReference>
<organism evidence="5 6">
    <name type="scientific">Flavobacterium lacus</name>
    <dbReference type="NCBI Taxonomy" id="1353778"/>
    <lineage>
        <taxon>Bacteria</taxon>
        <taxon>Pseudomonadati</taxon>
        <taxon>Bacteroidota</taxon>
        <taxon>Flavobacteriia</taxon>
        <taxon>Flavobacteriales</taxon>
        <taxon>Flavobacteriaceae</taxon>
        <taxon>Flavobacterium</taxon>
    </lineage>
</organism>
<evidence type="ECO:0000256" key="2">
    <source>
        <dbReference type="ARBA" id="ARBA00022801"/>
    </source>
</evidence>
<proteinExistence type="inferred from homology"/>
<dbReference type="Proteomes" id="UP000249518">
    <property type="component" value="Unassembled WGS sequence"/>
</dbReference>
<gene>
    <name evidence="5" type="ORF">B0I10_10672</name>
</gene>
<evidence type="ECO:0000313" key="6">
    <source>
        <dbReference type="Proteomes" id="UP000249518"/>
    </source>
</evidence>
<evidence type="ECO:0000259" key="4">
    <source>
        <dbReference type="PROSITE" id="PS51770"/>
    </source>
</evidence>
<dbReference type="InterPro" id="IPR040170">
    <property type="entry name" value="Cytosol_ACT"/>
</dbReference>
<dbReference type="PANTHER" id="PTHR11049">
    <property type="entry name" value="ACYL COENZYME A THIOESTER HYDROLASE"/>
    <property type="match status" value="1"/>
</dbReference>
<keyword evidence="6" id="KW-1185">Reference proteome</keyword>
<protein>
    <submittedName>
        <fullName evidence="5">Acyl-CoA hydrolase</fullName>
    </submittedName>
</protein>
<reference evidence="5 6" key="1">
    <citation type="submission" date="2018-06" db="EMBL/GenBank/DDBJ databases">
        <title>Genomic Encyclopedia of Type Strains, Phase III (KMG-III): the genomes of soil and plant-associated and newly described type strains.</title>
        <authorList>
            <person name="Whitman W."/>
        </authorList>
    </citation>
    <scope>NUCLEOTIDE SEQUENCE [LARGE SCALE GENOMIC DNA]</scope>
    <source>
        <strain evidence="5 6">CGMCC 1.12504</strain>
    </source>
</reference>
<accession>A0A328WPD6</accession>
<name>A0A328WPD6_9FLAO</name>
<dbReference type="SUPFAM" id="SSF54637">
    <property type="entry name" value="Thioesterase/thiol ester dehydrase-isomerase"/>
    <property type="match status" value="1"/>
</dbReference>
<dbReference type="CDD" id="cd03442">
    <property type="entry name" value="BFIT_BACH"/>
    <property type="match status" value="1"/>
</dbReference>
<evidence type="ECO:0000313" key="5">
    <source>
        <dbReference type="EMBL" id="RAR48071.1"/>
    </source>
</evidence>
<comment type="caution">
    <text evidence="5">The sequence shown here is derived from an EMBL/GenBank/DDBJ whole genome shotgun (WGS) entry which is preliminary data.</text>
</comment>
<dbReference type="InterPro" id="IPR029069">
    <property type="entry name" value="HotDog_dom_sf"/>
</dbReference>
<dbReference type="PANTHER" id="PTHR11049:SF16">
    <property type="entry name" value="PROTEIN VDLD"/>
    <property type="match status" value="1"/>
</dbReference>
<dbReference type="GO" id="GO:0005829">
    <property type="term" value="C:cytosol"/>
    <property type="evidence" value="ECO:0007669"/>
    <property type="project" value="TreeGrafter"/>
</dbReference>
<dbReference type="PROSITE" id="PS51770">
    <property type="entry name" value="HOTDOG_ACOT"/>
    <property type="match status" value="1"/>
</dbReference>
<dbReference type="EMBL" id="QLSV01000006">
    <property type="protein sequence ID" value="RAR48071.1"/>
    <property type="molecule type" value="Genomic_DNA"/>
</dbReference>
<dbReference type="Pfam" id="PF03061">
    <property type="entry name" value="4HBT"/>
    <property type="match status" value="1"/>
</dbReference>